<dbReference type="Gene3D" id="3.90.1200.10">
    <property type="match status" value="1"/>
</dbReference>
<protein>
    <submittedName>
        <fullName evidence="1">Uncharacterized protein (TIGR02569 family)</fullName>
    </submittedName>
</protein>
<gene>
    <name evidence="1" type="ORF">C8E97_1217</name>
</gene>
<accession>A0A495VU15</accession>
<dbReference type="InterPro" id="IPR013402">
    <property type="entry name" value="CHP02569"/>
</dbReference>
<dbReference type="RefSeq" id="WP_121002432.1">
    <property type="nucleotide sequence ID" value="NZ_RBXO01000001.1"/>
</dbReference>
<dbReference type="SUPFAM" id="SSF56112">
    <property type="entry name" value="Protein kinase-like (PK-like)"/>
    <property type="match status" value="1"/>
</dbReference>
<name>A0A495VU15_9PSEU</name>
<reference evidence="1 2" key="1">
    <citation type="submission" date="2018-10" db="EMBL/GenBank/DDBJ databases">
        <title>Sequencing the genomes of 1000 actinobacteria strains.</title>
        <authorList>
            <person name="Klenk H.-P."/>
        </authorList>
    </citation>
    <scope>NUCLEOTIDE SEQUENCE [LARGE SCALE GENOMIC DNA]</scope>
    <source>
        <strain evidence="1 2">DSM 43800</strain>
    </source>
</reference>
<dbReference type="InterPro" id="IPR011009">
    <property type="entry name" value="Kinase-like_dom_sf"/>
</dbReference>
<dbReference type="AlphaFoldDB" id="A0A495VU15"/>
<sequence>MTPSPEPPPSHVRAAFGARDAEPELIDAGPVWRCGDAAVRPAGKPAEATWVAKTLDVLDVENLRVGRPLRSTDGRYVVGGWAATKYLSGRAEPRHDEVVEVAVRLHRATRDLPKPRFLDARADVFAVADRCAWDEEEAELDAELGGRLFELLAAHRKPVALKPQVVHGDLFGNVLFAGGAAPAIIDFAPFWRPAEYGAAIVVVDALSWGGADRGLLQRWSHLAEWPQVVLRATLFRLAVHALHPSSSTRSLVGLERTATQVLELL</sequence>
<dbReference type="Proteomes" id="UP000282084">
    <property type="component" value="Unassembled WGS sequence"/>
</dbReference>
<proteinExistence type="predicted"/>
<dbReference type="NCBIfam" id="TIGR02569">
    <property type="entry name" value="TIGR02569_actnb"/>
    <property type="match status" value="1"/>
</dbReference>
<organism evidence="1 2">
    <name type="scientific">Saccharothrix australiensis</name>
    <dbReference type="NCBI Taxonomy" id="2072"/>
    <lineage>
        <taxon>Bacteria</taxon>
        <taxon>Bacillati</taxon>
        <taxon>Actinomycetota</taxon>
        <taxon>Actinomycetes</taxon>
        <taxon>Pseudonocardiales</taxon>
        <taxon>Pseudonocardiaceae</taxon>
        <taxon>Saccharothrix</taxon>
    </lineage>
</organism>
<evidence type="ECO:0000313" key="1">
    <source>
        <dbReference type="EMBL" id="RKT52694.1"/>
    </source>
</evidence>
<evidence type="ECO:0000313" key="2">
    <source>
        <dbReference type="Proteomes" id="UP000282084"/>
    </source>
</evidence>
<comment type="caution">
    <text evidence="1">The sequence shown here is derived from an EMBL/GenBank/DDBJ whole genome shotgun (WGS) entry which is preliminary data.</text>
</comment>
<dbReference type="EMBL" id="RBXO01000001">
    <property type="protein sequence ID" value="RKT52694.1"/>
    <property type="molecule type" value="Genomic_DNA"/>
</dbReference>
<keyword evidence="2" id="KW-1185">Reference proteome</keyword>
<dbReference type="OrthoDB" id="4427130at2"/>